<proteinExistence type="predicted"/>
<accession>A0A5C6P6S4</accession>
<protein>
    <submittedName>
        <fullName evidence="2">Phosphatase and actin regulator 1</fullName>
    </submittedName>
</protein>
<dbReference type="Proteomes" id="UP000324091">
    <property type="component" value="Chromosome 15"/>
</dbReference>
<name>A0A5C6P6S4_9TELE</name>
<keyword evidence="3" id="KW-1185">Reference proteome</keyword>
<dbReference type="EMBL" id="RHFK02000007">
    <property type="protein sequence ID" value="TWW73880.1"/>
    <property type="molecule type" value="Genomic_DNA"/>
</dbReference>
<reference evidence="2 3" key="1">
    <citation type="submission" date="2019-04" db="EMBL/GenBank/DDBJ databases">
        <title>Chromosome genome assembly for Takifugu flavidus.</title>
        <authorList>
            <person name="Xiao S."/>
        </authorList>
    </citation>
    <scope>NUCLEOTIDE SEQUENCE [LARGE SCALE GENOMIC DNA]</scope>
    <source>
        <strain evidence="2">HTHZ2018</strain>
        <tissue evidence="2">Muscle</tissue>
    </source>
</reference>
<evidence type="ECO:0000313" key="2">
    <source>
        <dbReference type="EMBL" id="TWW73880.1"/>
    </source>
</evidence>
<feature type="region of interest" description="Disordered" evidence="1">
    <location>
        <begin position="1"/>
        <end position="21"/>
    </location>
</feature>
<sequence length="77" mass="8955">MATTSDSSTDRRPIRRHRSKSDTPYLVEARLSFNLRTDVRLRVVSCGSNVNEIFHRVIRKLRSSTDQIRLIAPRTPF</sequence>
<comment type="caution">
    <text evidence="2">The sequence shown here is derived from an EMBL/GenBank/DDBJ whole genome shotgun (WGS) entry which is preliminary data.</text>
</comment>
<evidence type="ECO:0000256" key="1">
    <source>
        <dbReference type="SAM" id="MobiDB-lite"/>
    </source>
</evidence>
<organism evidence="2 3">
    <name type="scientific">Takifugu flavidus</name>
    <name type="common">sansaifugu</name>
    <dbReference type="NCBI Taxonomy" id="433684"/>
    <lineage>
        <taxon>Eukaryota</taxon>
        <taxon>Metazoa</taxon>
        <taxon>Chordata</taxon>
        <taxon>Craniata</taxon>
        <taxon>Vertebrata</taxon>
        <taxon>Euteleostomi</taxon>
        <taxon>Actinopterygii</taxon>
        <taxon>Neopterygii</taxon>
        <taxon>Teleostei</taxon>
        <taxon>Neoteleostei</taxon>
        <taxon>Acanthomorphata</taxon>
        <taxon>Eupercaria</taxon>
        <taxon>Tetraodontiformes</taxon>
        <taxon>Tetradontoidea</taxon>
        <taxon>Tetraodontidae</taxon>
        <taxon>Takifugu</taxon>
    </lineage>
</organism>
<dbReference type="AlphaFoldDB" id="A0A5C6P6S4"/>
<evidence type="ECO:0000313" key="3">
    <source>
        <dbReference type="Proteomes" id="UP000324091"/>
    </source>
</evidence>
<gene>
    <name evidence="2" type="ORF">D4764_15G0012760</name>
</gene>